<dbReference type="EMBL" id="JABFAD010205004">
    <property type="protein sequence ID" value="MBA0818127.1"/>
    <property type="molecule type" value="Genomic_DNA"/>
</dbReference>
<name>A0A7J9I7S3_9ROSI</name>
<keyword evidence="1" id="KW-0175">Coiled coil</keyword>
<sequence>AFGQTDRLSPHGSQDERSSPVTIGIRAFGSKALLGCRKKLLVRDRVVTLEESMGDVKERIDDVDDRHNDGLRTLQEQLREFVWDTIGSSENKLAGKDDAHEAMVTALKEEIDELKGELKIFKAAIGNGMLASKPKSQVIDVPKPKAFKRARSASEMENFLWAMRQYFPQFYPEYAEDKARAKLQQLTQRGTVREYVREFSELMLQISDLSENEAFFSFTDRLKPWAKQELQRRGVQELTNAMMVAESIVELVPRRDKLSLLSPIGGAMVGTMRRMKRDTAIMAT</sequence>
<dbReference type="InterPro" id="IPR005162">
    <property type="entry name" value="Retrotrans_gag_dom"/>
</dbReference>
<evidence type="ECO:0000259" key="3">
    <source>
        <dbReference type="Pfam" id="PF03732"/>
    </source>
</evidence>
<evidence type="ECO:0000256" key="2">
    <source>
        <dbReference type="SAM" id="MobiDB-lite"/>
    </source>
</evidence>
<feature type="non-terminal residue" evidence="4">
    <location>
        <position position="1"/>
    </location>
</feature>
<gene>
    <name evidence="4" type="ORF">Gohar_021604</name>
</gene>
<dbReference type="AlphaFoldDB" id="A0A7J9I7S3"/>
<dbReference type="Proteomes" id="UP000593560">
    <property type="component" value="Unassembled WGS sequence"/>
</dbReference>
<protein>
    <recommendedName>
        <fullName evidence="3">Retrotransposon gag domain-containing protein</fullName>
    </recommendedName>
</protein>
<comment type="caution">
    <text evidence="4">The sequence shown here is derived from an EMBL/GenBank/DDBJ whole genome shotgun (WGS) entry which is preliminary data.</text>
</comment>
<feature type="domain" description="Retrotransposon gag" evidence="3">
    <location>
        <begin position="156"/>
        <end position="215"/>
    </location>
</feature>
<evidence type="ECO:0000256" key="1">
    <source>
        <dbReference type="SAM" id="Coils"/>
    </source>
</evidence>
<feature type="region of interest" description="Disordered" evidence="2">
    <location>
        <begin position="1"/>
        <end position="20"/>
    </location>
</feature>
<evidence type="ECO:0000313" key="4">
    <source>
        <dbReference type="EMBL" id="MBA0818127.1"/>
    </source>
</evidence>
<proteinExistence type="predicted"/>
<feature type="coiled-coil region" evidence="1">
    <location>
        <begin position="97"/>
        <end position="124"/>
    </location>
</feature>
<dbReference type="Pfam" id="PF03732">
    <property type="entry name" value="Retrotrans_gag"/>
    <property type="match status" value="1"/>
</dbReference>
<evidence type="ECO:0000313" key="5">
    <source>
        <dbReference type="Proteomes" id="UP000593560"/>
    </source>
</evidence>
<organism evidence="4 5">
    <name type="scientific">Gossypium harknessii</name>
    <dbReference type="NCBI Taxonomy" id="34285"/>
    <lineage>
        <taxon>Eukaryota</taxon>
        <taxon>Viridiplantae</taxon>
        <taxon>Streptophyta</taxon>
        <taxon>Embryophyta</taxon>
        <taxon>Tracheophyta</taxon>
        <taxon>Spermatophyta</taxon>
        <taxon>Magnoliopsida</taxon>
        <taxon>eudicotyledons</taxon>
        <taxon>Gunneridae</taxon>
        <taxon>Pentapetalae</taxon>
        <taxon>rosids</taxon>
        <taxon>malvids</taxon>
        <taxon>Malvales</taxon>
        <taxon>Malvaceae</taxon>
        <taxon>Malvoideae</taxon>
        <taxon>Gossypium</taxon>
    </lineage>
</organism>
<keyword evidence="5" id="KW-1185">Reference proteome</keyword>
<accession>A0A7J9I7S3</accession>
<reference evidence="4 5" key="1">
    <citation type="journal article" date="2019" name="Genome Biol. Evol.">
        <title>Insights into the evolution of the New World diploid cottons (Gossypium, subgenus Houzingenia) based on genome sequencing.</title>
        <authorList>
            <person name="Grover C.E."/>
            <person name="Arick M.A. 2nd"/>
            <person name="Thrash A."/>
            <person name="Conover J.L."/>
            <person name="Sanders W.S."/>
            <person name="Peterson D.G."/>
            <person name="Frelichowski J.E."/>
            <person name="Scheffler J.A."/>
            <person name="Scheffler B.E."/>
            <person name="Wendel J.F."/>
        </authorList>
    </citation>
    <scope>NUCLEOTIDE SEQUENCE [LARGE SCALE GENOMIC DNA]</scope>
    <source>
        <strain evidence="4">0</strain>
        <tissue evidence="4">Leaf</tissue>
    </source>
</reference>
<dbReference type="OrthoDB" id="993481at2759"/>